<accession>A0A1C3KHG9</accession>
<name>A0A1C3KHG9_PLAOA</name>
<evidence type="ECO:0000313" key="1">
    <source>
        <dbReference type="EMBL" id="SBT73187.1"/>
    </source>
</evidence>
<reference evidence="1 2" key="1">
    <citation type="submission" date="2016-06" db="EMBL/GenBank/DDBJ databases">
        <authorList>
            <consortium name="Pathogen Informatics"/>
        </authorList>
    </citation>
    <scope>NUCLEOTIDE SEQUENCE [LARGE SCALE GENOMIC DNA]</scope>
</reference>
<dbReference type="VEuPathDB" id="PlasmoDB:PocGH01_00029500"/>
<gene>
    <name evidence="1" type="primary">PowCR01_000089800</name>
    <name evidence="1" type="ORF">POWCR01_000089800</name>
</gene>
<dbReference type="OrthoDB" id="389308at2759"/>
<dbReference type="EMBL" id="FLRJ01000270">
    <property type="protein sequence ID" value="SBT73187.1"/>
    <property type="molecule type" value="Genomic_DNA"/>
</dbReference>
<dbReference type="Pfam" id="PF05795">
    <property type="entry name" value="Plasmodium_Vir"/>
    <property type="match status" value="1"/>
</dbReference>
<protein>
    <submittedName>
        <fullName evidence="1">PIR protein</fullName>
    </submittedName>
</protein>
<dbReference type="Proteomes" id="UP000243200">
    <property type="component" value="Unassembled WGS sequence"/>
</dbReference>
<dbReference type="VEuPathDB" id="PlasmoDB:POWCR01_000089800"/>
<dbReference type="AlphaFoldDB" id="A0A1C3KHG9"/>
<organism evidence="1 2">
    <name type="scientific">Plasmodium ovale</name>
    <name type="common">malaria parasite P. ovale</name>
    <dbReference type="NCBI Taxonomy" id="36330"/>
    <lineage>
        <taxon>Eukaryota</taxon>
        <taxon>Sar</taxon>
        <taxon>Alveolata</taxon>
        <taxon>Apicomplexa</taxon>
        <taxon>Aconoidasida</taxon>
        <taxon>Haemosporida</taxon>
        <taxon>Plasmodiidae</taxon>
        <taxon>Plasmodium</taxon>
        <taxon>Plasmodium (Plasmodium)</taxon>
    </lineage>
</organism>
<proteinExistence type="predicted"/>
<sequence>MDNSEEILKGLPKYQIYDELNENNGRNNCYSHCKHVNRFIAQYKGIYDLCCLFEKNLKNLSERIKNENNNTESCRYFYFWLNDEIRKKLKTRHPNTTNDTSLLLAFYSVGSKINSELSNNNCKYIYDNNVTLDYWKKWKDLYDYIRNYSYISNKINSNNLCELYDKYFDYIVSLYAEYKKECCEGSPLKCPSILHMQDWCNSDNLFNKLSCKDTRSITAPSSFHGTTEPTGDQHEYDGSHSAIFSSREDENDTNGDGKTNDIDYYVKLGTSLSFLGILSTFFYLYKYTTFGKWIRSKILKNKINVKLDEGEQYLLDKYADYPDKNNYIENLNISYNP</sequence>
<evidence type="ECO:0000313" key="2">
    <source>
        <dbReference type="Proteomes" id="UP000243200"/>
    </source>
</evidence>
<dbReference type="InterPro" id="IPR008780">
    <property type="entry name" value="Plasmodium_Vir"/>
</dbReference>